<protein>
    <submittedName>
        <fullName evidence="7">8-amino-7-oxononanoate synthase</fullName>
        <ecNumber evidence="7">2.3.1.47</ecNumber>
    </submittedName>
</protein>
<dbReference type="AlphaFoldDB" id="A0A292YHQ6"/>
<dbReference type="PANTHER" id="PTHR13693">
    <property type="entry name" value="CLASS II AMINOTRANSFERASE/8-AMINO-7-OXONONANOATE SYNTHASE"/>
    <property type="match status" value="1"/>
</dbReference>
<evidence type="ECO:0000313" key="8">
    <source>
        <dbReference type="Proteomes" id="UP000217944"/>
    </source>
</evidence>
<dbReference type="Pfam" id="PF00155">
    <property type="entry name" value="Aminotran_1_2"/>
    <property type="match status" value="1"/>
</dbReference>
<dbReference type="InterPro" id="IPR015422">
    <property type="entry name" value="PyrdxlP-dep_Trfase_small"/>
</dbReference>
<dbReference type="PANTHER" id="PTHR13693:SF77">
    <property type="entry name" value="8-AMINO-7-OXONONANOATE SYNTHASE"/>
    <property type="match status" value="1"/>
</dbReference>
<comment type="cofactor">
    <cofactor evidence="1 5">
        <name>pyridoxal 5'-phosphate</name>
        <dbReference type="ChEBI" id="CHEBI:597326"/>
    </cofactor>
</comment>
<dbReference type="GO" id="GO:0008710">
    <property type="term" value="F:8-amino-7-oxononanoate synthase activity"/>
    <property type="evidence" value="ECO:0007669"/>
    <property type="project" value="UniProtKB-EC"/>
</dbReference>
<evidence type="ECO:0000256" key="1">
    <source>
        <dbReference type="ARBA" id="ARBA00001933"/>
    </source>
</evidence>
<keyword evidence="8" id="KW-1185">Reference proteome</keyword>
<dbReference type="InterPro" id="IPR015421">
    <property type="entry name" value="PyrdxlP-dep_Trfase_major"/>
</dbReference>
<evidence type="ECO:0000259" key="6">
    <source>
        <dbReference type="Pfam" id="PF00155"/>
    </source>
</evidence>
<evidence type="ECO:0000256" key="2">
    <source>
        <dbReference type="ARBA" id="ARBA00010008"/>
    </source>
</evidence>
<comment type="caution">
    <text evidence="7">The sequence shown here is derived from an EMBL/GenBank/DDBJ whole genome shotgun (WGS) entry which is preliminary data.</text>
</comment>
<comment type="similarity">
    <text evidence="2">Belongs to the class-II pyridoxal-phosphate-dependent aminotransferase family. BioF subfamily.</text>
</comment>
<dbReference type="InterPro" id="IPR001917">
    <property type="entry name" value="Aminotrans_II_pyridoxalP_BS"/>
</dbReference>
<sequence>MYEKELNILKKKNRLRKRNLYPDNITDLASNDYLGLAENKKILDKACSKAKEFKSHSAKASMLVNGYHRAHRLLEDKLKNLNNFEEALILGSGFLANMALFELGRKGDIFYVDEEYHASGIIGSKLTGAEVKFFKHNDFENLKKISVDYKKYNRVFTVVEGIYSMMGDKVKKEITDYAQEIGHLIIDEAHSVGVIGNNLMGITDEYNLNPNKTIKMGTLGKALGSYGAYILAKKEVIEFLLNKARSVIYTTALSPVDSLIAYYGLEEIENNLNLFKEKIKKRKELFNTDSLIKIIPAKDNETLLQKQKELLEKNILIGAIRPPTVKNPIYRVILRANVNLDIISKTLNFLGDK</sequence>
<dbReference type="PROSITE" id="PS00599">
    <property type="entry name" value="AA_TRANSFER_CLASS_2"/>
    <property type="match status" value="1"/>
</dbReference>
<evidence type="ECO:0000313" key="7">
    <source>
        <dbReference type="EMBL" id="GAX88333.1"/>
    </source>
</evidence>
<dbReference type="Proteomes" id="UP000217944">
    <property type="component" value="Unassembled WGS sequence"/>
</dbReference>
<dbReference type="GO" id="GO:0030170">
    <property type="term" value="F:pyridoxal phosphate binding"/>
    <property type="evidence" value="ECO:0007669"/>
    <property type="project" value="InterPro"/>
</dbReference>
<evidence type="ECO:0000256" key="5">
    <source>
        <dbReference type="RuleBase" id="RU003693"/>
    </source>
</evidence>
<name>A0A292YHQ6_9BACT</name>
<organism evidence="7 8">
    <name type="scientific">Lebetimonas natsushimae</name>
    <dbReference type="NCBI Taxonomy" id="1936991"/>
    <lineage>
        <taxon>Bacteria</taxon>
        <taxon>Pseudomonadati</taxon>
        <taxon>Campylobacterota</taxon>
        <taxon>Epsilonproteobacteria</taxon>
        <taxon>Nautiliales</taxon>
        <taxon>Nautiliaceae</taxon>
        <taxon>Lebetimonas</taxon>
    </lineage>
</organism>
<evidence type="ECO:0000256" key="3">
    <source>
        <dbReference type="ARBA" id="ARBA00022679"/>
    </source>
</evidence>
<accession>A0A292YHQ6</accession>
<dbReference type="EC" id="2.3.1.47" evidence="7"/>
<dbReference type="InterPro" id="IPR015424">
    <property type="entry name" value="PyrdxlP-dep_Trfase"/>
</dbReference>
<proteinExistence type="inferred from homology"/>
<keyword evidence="3 7" id="KW-0808">Transferase</keyword>
<dbReference type="Gene3D" id="3.40.640.10">
    <property type="entry name" value="Type I PLP-dependent aspartate aminotransferase-like (Major domain)"/>
    <property type="match status" value="1"/>
</dbReference>
<dbReference type="RefSeq" id="WP_096260158.1">
    <property type="nucleotide sequence ID" value="NZ_BDME01000007.1"/>
</dbReference>
<dbReference type="InterPro" id="IPR050087">
    <property type="entry name" value="AON_synthase_class-II"/>
</dbReference>
<gene>
    <name evidence="7" type="ORF">LNAT_P1629</name>
</gene>
<keyword evidence="7" id="KW-0012">Acyltransferase</keyword>
<reference evidence="7 8" key="1">
    <citation type="journal article" date="2017" name="Syst. Appl. Microbiol.">
        <title>Lebetimonas natsushimae sp. nov., a novel strictly anaerobic, moderately thermophilic chemoautotroph isolated from a deep-sea hydrothermal vent polychaete nest in the Mid-Okinawa Trough.</title>
        <authorList>
            <person name="Nagata R."/>
            <person name="Takaki Y."/>
            <person name="Tame A."/>
            <person name="Nunoura T."/>
            <person name="Muto H."/>
            <person name="Mino S."/>
            <person name="Sawayama S."/>
            <person name="Takai K."/>
            <person name="Nakagawa S."/>
        </authorList>
    </citation>
    <scope>NUCLEOTIDE SEQUENCE [LARGE SCALE GENOMIC DNA]</scope>
    <source>
        <strain evidence="7 8">HS1857</strain>
    </source>
</reference>
<dbReference type="SUPFAM" id="SSF53383">
    <property type="entry name" value="PLP-dependent transferases"/>
    <property type="match status" value="1"/>
</dbReference>
<keyword evidence="4 5" id="KW-0663">Pyridoxal phosphate</keyword>
<feature type="domain" description="Aminotransferase class I/classII large" evidence="6">
    <location>
        <begin position="24"/>
        <end position="338"/>
    </location>
</feature>
<evidence type="ECO:0000256" key="4">
    <source>
        <dbReference type="ARBA" id="ARBA00022898"/>
    </source>
</evidence>
<dbReference type="Gene3D" id="3.90.1150.10">
    <property type="entry name" value="Aspartate Aminotransferase, domain 1"/>
    <property type="match status" value="1"/>
</dbReference>
<dbReference type="OrthoDB" id="9807157at2"/>
<dbReference type="InterPro" id="IPR004839">
    <property type="entry name" value="Aminotransferase_I/II_large"/>
</dbReference>
<dbReference type="EMBL" id="BDME01000007">
    <property type="protein sequence ID" value="GAX88333.1"/>
    <property type="molecule type" value="Genomic_DNA"/>
</dbReference>